<feature type="transmembrane region" description="Helical" evidence="6">
    <location>
        <begin position="373"/>
        <end position="395"/>
    </location>
</feature>
<dbReference type="Pfam" id="PF07690">
    <property type="entry name" value="MFS_1"/>
    <property type="match status" value="1"/>
</dbReference>
<feature type="transmembrane region" description="Helical" evidence="6">
    <location>
        <begin position="61"/>
        <end position="80"/>
    </location>
</feature>
<evidence type="ECO:0000256" key="2">
    <source>
        <dbReference type="ARBA" id="ARBA00022692"/>
    </source>
</evidence>
<dbReference type="InterPro" id="IPR020846">
    <property type="entry name" value="MFS_dom"/>
</dbReference>
<evidence type="ECO:0000256" key="1">
    <source>
        <dbReference type="ARBA" id="ARBA00004651"/>
    </source>
</evidence>
<keyword evidence="9" id="KW-1185">Reference proteome</keyword>
<dbReference type="SUPFAM" id="SSF103473">
    <property type="entry name" value="MFS general substrate transporter"/>
    <property type="match status" value="1"/>
</dbReference>
<dbReference type="SUPFAM" id="SSF49478">
    <property type="entry name" value="Cna protein B-type domain"/>
    <property type="match status" value="1"/>
</dbReference>
<keyword evidence="2 6" id="KW-0812">Transmembrane</keyword>
<dbReference type="InterPro" id="IPR013783">
    <property type="entry name" value="Ig-like_fold"/>
</dbReference>
<dbReference type="InterPro" id="IPR036259">
    <property type="entry name" value="MFS_trans_sf"/>
</dbReference>
<dbReference type="InterPro" id="IPR011701">
    <property type="entry name" value="MFS"/>
</dbReference>
<feature type="transmembrane region" description="Helical" evidence="6">
    <location>
        <begin position="242"/>
        <end position="263"/>
    </location>
</feature>
<dbReference type="RefSeq" id="WP_328708497.1">
    <property type="nucleotide sequence ID" value="NZ_CP108085.1"/>
</dbReference>
<dbReference type="Gene3D" id="1.20.1720.10">
    <property type="entry name" value="Multidrug resistance protein D"/>
    <property type="match status" value="1"/>
</dbReference>
<keyword evidence="3 6" id="KW-1133">Transmembrane helix</keyword>
<dbReference type="Gene3D" id="2.60.40.10">
    <property type="entry name" value="Immunoglobulins"/>
    <property type="match status" value="1"/>
</dbReference>
<dbReference type="CDD" id="cd17502">
    <property type="entry name" value="MFS_Azr1_MDR_like"/>
    <property type="match status" value="1"/>
</dbReference>
<comment type="subcellular location">
    <subcellularLocation>
        <location evidence="1">Cell membrane</location>
        <topology evidence="1">Multi-pass membrane protein</topology>
    </subcellularLocation>
</comment>
<feature type="transmembrane region" description="Helical" evidence="6">
    <location>
        <begin position="486"/>
        <end position="504"/>
    </location>
</feature>
<feature type="domain" description="Major facilitator superfamily (MFS) profile" evidence="7">
    <location>
        <begin position="26"/>
        <end position="509"/>
    </location>
</feature>
<gene>
    <name evidence="8" type="ORF">OG913_24350</name>
</gene>
<feature type="compositionally biased region" description="Basic and acidic residues" evidence="5">
    <location>
        <begin position="544"/>
        <end position="555"/>
    </location>
</feature>
<evidence type="ECO:0000313" key="8">
    <source>
        <dbReference type="EMBL" id="WUP72548.1"/>
    </source>
</evidence>
<evidence type="ECO:0000256" key="5">
    <source>
        <dbReference type="SAM" id="MobiDB-lite"/>
    </source>
</evidence>
<evidence type="ECO:0000259" key="7">
    <source>
        <dbReference type="PROSITE" id="PS50850"/>
    </source>
</evidence>
<organism evidence="8 9">
    <name type="scientific">Microbispora hainanensis</name>
    <dbReference type="NCBI Taxonomy" id="568844"/>
    <lineage>
        <taxon>Bacteria</taxon>
        <taxon>Bacillati</taxon>
        <taxon>Actinomycetota</taxon>
        <taxon>Actinomycetes</taxon>
        <taxon>Streptosporangiales</taxon>
        <taxon>Streptosporangiaceae</taxon>
        <taxon>Microbispora</taxon>
    </lineage>
</organism>
<evidence type="ECO:0000256" key="4">
    <source>
        <dbReference type="ARBA" id="ARBA00023136"/>
    </source>
</evidence>
<dbReference type="InterPro" id="IPR008969">
    <property type="entry name" value="CarboxyPept-like_regulatory"/>
</dbReference>
<name>A0ABZ1SJW6_9ACTN</name>
<evidence type="ECO:0000256" key="3">
    <source>
        <dbReference type="ARBA" id="ARBA00022989"/>
    </source>
</evidence>
<dbReference type="Proteomes" id="UP001432011">
    <property type="component" value="Chromosome"/>
</dbReference>
<dbReference type="Gene3D" id="2.60.40.1120">
    <property type="entry name" value="Carboxypeptidase-like, regulatory domain"/>
    <property type="match status" value="1"/>
</dbReference>
<proteinExistence type="predicted"/>
<dbReference type="SUPFAM" id="SSF49464">
    <property type="entry name" value="Carboxypeptidase regulatory domain-like"/>
    <property type="match status" value="2"/>
</dbReference>
<dbReference type="PRINTS" id="PR01036">
    <property type="entry name" value="TCRTETB"/>
</dbReference>
<accession>A0ABZ1SJW6</accession>
<dbReference type="Gene3D" id="1.20.1250.20">
    <property type="entry name" value="MFS general substrate transporter like domains"/>
    <property type="match status" value="1"/>
</dbReference>
<dbReference type="PROSITE" id="PS50850">
    <property type="entry name" value="MFS"/>
    <property type="match status" value="1"/>
</dbReference>
<feature type="transmembrane region" description="Helical" evidence="6">
    <location>
        <begin position="218"/>
        <end position="236"/>
    </location>
</feature>
<feature type="transmembrane region" description="Helical" evidence="6">
    <location>
        <begin position="179"/>
        <end position="198"/>
    </location>
</feature>
<sequence length="871" mass="90645">MATARTRETPPDTAAPAMTHREILEALSGLMLGLFVAILSSTVVSNALPTITAELHANETTYTWVITATLLATTVSTPIWGKLADLMSKKILIQLGLTVYVIGSAIAGLSQNSGMLIVARVIQGLGAGGLTALTQVIMAAMISPRERGRYSGYLGAVFAVATIGGPLVGGLIVDTSWLGWRWCFYVGVPFAVLSLIVLQKTLNLPVLKRDVRIDWGGATLITAAVSLLLIWVSFAGTKYDWLSWQTGAMVGGAVVLALLFLVVESKVSEPIVPLRLFRTRTVSLSVIASVLVGVAMFGGTTFLSQYFQLARGETPTVAGLMTLPMILGLAISSTVSGQIITRTGRWKVFLVSGTFFLTAGFALMGTLRYDTDYWLVAIFMFCVGVGIGMSQQNLVLAVQNQVRAEDLGAGSSVVSFFRSLGGAIGVSALGALMGDRVKHYLEDALAALGVQGGTGQEAGAIPKLSALPAPIRTAVEDAYGHGIGDLFLYAAPLSLLALIAVLFIKEVPLRTSAITVRADAAEAGETPGPETAPQRNGAVTGRHAQRDRQQHDRQRPVTAAGAEPASPNGHATAIEPLNAQPLTTQALNAQSLTTQAPNAQVLTATQAQPYAALAMDAHGPGVDIRGFVKGRDGVPVGRATLTLIDVRGHQLGRTVTQDDGGYVLQAPGSGTYVLIASAGDREPQVATLVVGDQPVDYDMVLAASGRLVGTVRGADGTPVADAVVVVTDVRGEVVASSATDAQGGFSFSGIVAGTYTLTVSGAAYRPSAVPIEVLGTGQTRHDVVLLPGARVRGTVRVKDGVPLADARVTLLDAAGNVVGVATTGEDGEYAFTDLTGGQYTLVASGYPPVASTLNLGGEGDEPYDVWLGHER</sequence>
<feature type="transmembrane region" description="Helical" evidence="6">
    <location>
        <begin position="284"/>
        <end position="304"/>
    </location>
</feature>
<protein>
    <submittedName>
        <fullName evidence="8">MFS transporter</fullName>
    </submittedName>
</protein>
<feature type="transmembrane region" description="Helical" evidence="6">
    <location>
        <begin position="117"/>
        <end position="141"/>
    </location>
</feature>
<evidence type="ECO:0000313" key="9">
    <source>
        <dbReference type="Proteomes" id="UP001432011"/>
    </source>
</evidence>
<feature type="transmembrane region" description="Helical" evidence="6">
    <location>
        <begin position="92"/>
        <end position="111"/>
    </location>
</feature>
<feature type="transmembrane region" description="Helical" evidence="6">
    <location>
        <begin position="316"/>
        <end position="336"/>
    </location>
</feature>
<feature type="transmembrane region" description="Helical" evidence="6">
    <location>
        <begin position="153"/>
        <end position="173"/>
    </location>
</feature>
<dbReference type="PANTHER" id="PTHR23501:SF197">
    <property type="entry name" value="COMD"/>
    <property type="match status" value="1"/>
</dbReference>
<dbReference type="PANTHER" id="PTHR23501">
    <property type="entry name" value="MAJOR FACILITATOR SUPERFAMILY"/>
    <property type="match status" value="1"/>
</dbReference>
<keyword evidence="4 6" id="KW-0472">Membrane</keyword>
<evidence type="ECO:0000256" key="6">
    <source>
        <dbReference type="SAM" id="Phobius"/>
    </source>
</evidence>
<dbReference type="Pfam" id="PF13620">
    <property type="entry name" value="CarboxypepD_reg"/>
    <property type="match status" value="3"/>
</dbReference>
<feature type="transmembrane region" description="Helical" evidence="6">
    <location>
        <begin position="348"/>
        <end position="367"/>
    </location>
</feature>
<feature type="region of interest" description="Disordered" evidence="5">
    <location>
        <begin position="520"/>
        <end position="573"/>
    </location>
</feature>
<feature type="transmembrane region" description="Helical" evidence="6">
    <location>
        <begin position="26"/>
        <end position="49"/>
    </location>
</feature>
<dbReference type="EMBL" id="CP108085">
    <property type="protein sequence ID" value="WUP72548.1"/>
    <property type="molecule type" value="Genomic_DNA"/>
</dbReference>
<reference evidence="8" key="1">
    <citation type="submission" date="2022-10" db="EMBL/GenBank/DDBJ databases">
        <title>The complete genomes of actinobacterial strains from the NBC collection.</title>
        <authorList>
            <person name="Joergensen T.S."/>
            <person name="Alvarez Arevalo M."/>
            <person name="Sterndorff E.B."/>
            <person name="Faurdal D."/>
            <person name="Vuksanovic O."/>
            <person name="Mourched A.-S."/>
            <person name="Charusanti P."/>
            <person name="Shaw S."/>
            <person name="Blin K."/>
            <person name="Weber T."/>
        </authorList>
    </citation>
    <scope>NUCLEOTIDE SEQUENCE</scope>
    <source>
        <strain evidence="8">NBC_00254</strain>
    </source>
</reference>